<accession>X1H817</accession>
<dbReference type="EMBL" id="BARU01022129">
    <property type="protein sequence ID" value="GAH53225.1"/>
    <property type="molecule type" value="Genomic_DNA"/>
</dbReference>
<evidence type="ECO:0000313" key="2">
    <source>
        <dbReference type="EMBL" id="GAH53225.1"/>
    </source>
</evidence>
<comment type="caution">
    <text evidence="2">The sequence shown here is derived from an EMBL/GenBank/DDBJ whole genome shotgun (WGS) entry which is preliminary data.</text>
</comment>
<name>X1H817_9ZZZZ</name>
<protein>
    <recommendedName>
        <fullName evidence="1">DUF2344 domain-containing protein</fullName>
    </recommendedName>
</protein>
<dbReference type="AlphaFoldDB" id="X1H817"/>
<feature type="non-terminal residue" evidence="2">
    <location>
        <position position="1"/>
    </location>
</feature>
<reference evidence="2" key="1">
    <citation type="journal article" date="2014" name="Front. Microbiol.">
        <title>High frequency of phylogenetically diverse reductive dehalogenase-homologous genes in deep subseafloor sedimentary metagenomes.</title>
        <authorList>
            <person name="Kawai M."/>
            <person name="Futagami T."/>
            <person name="Toyoda A."/>
            <person name="Takaki Y."/>
            <person name="Nishi S."/>
            <person name="Hori S."/>
            <person name="Arai W."/>
            <person name="Tsubouchi T."/>
            <person name="Morono Y."/>
            <person name="Uchiyama I."/>
            <person name="Ito T."/>
            <person name="Fujiyama A."/>
            <person name="Inagaki F."/>
            <person name="Takami H."/>
        </authorList>
    </citation>
    <scope>NUCLEOTIDE SEQUENCE</scope>
    <source>
        <strain evidence="2">Expedition CK06-06</strain>
    </source>
</reference>
<proteinExistence type="predicted"/>
<gene>
    <name evidence="2" type="ORF">S03H2_36093</name>
</gene>
<feature type="domain" description="DUF2344" evidence="1">
    <location>
        <begin position="26"/>
        <end position="149"/>
    </location>
</feature>
<dbReference type="InterPro" id="IPR018768">
    <property type="entry name" value="DUF2344"/>
</dbReference>
<sequence length="235" mass="27172">DKYDQETEQYVSYGRYPKRKMRPISYRVKYTIGEPFRYASHLDITRTIYRALRRSDLPTQFTQGFSPIPKVSFCPPKSVGQIAKGDFFDFYLDAEYFGNISIELNTRFPPGIRILEVRAMPLNTPSLSSSINLIYYEVNLPQHDIKKSLDFPDDKPIYIKTKSGMKNVLDGLESISLNDDVLTCGLYFGGKKINIYELLSYITDLQVESAKIYKITRTTMFVKKEGILYSPMEVK</sequence>
<dbReference type="NCBIfam" id="TIGR03936">
    <property type="entry name" value="sam_1_link_chp"/>
    <property type="match status" value="1"/>
</dbReference>
<organism evidence="2">
    <name type="scientific">marine sediment metagenome</name>
    <dbReference type="NCBI Taxonomy" id="412755"/>
    <lineage>
        <taxon>unclassified sequences</taxon>
        <taxon>metagenomes</taxon>
        <taxon>ecological metagenomes</taxon>
    </lineage>
</organism>
<dbReference type="Pfam" id="PF10105">
    <property type="entry name" value="DUF2344"/>
    <property type="match status" value="1"/>
</dbReference>
<evidence type="ECO:0000259" key="1">
    <source>
        <dbReference type="Pfam" id="PF10105"/>
    </source>
</evidence>